<organism evidence="2">
    <name type="scientific">Anopheles darlingi</name>
    <name type="common">Mosquito</name>
    <dbReference type="NCBI Taxonomy" id="43151"/>
    <lineage>
        <taxon>Eukaryota</taxon>
        <taxon>Metazoa</taxon>
        <taxon>Ecdysozoa</taxon>
        <taxon>Arthropoda</taxon>
        <taxon>Hexapoda</taxon>
        <taxon>Insecta</taxon>
        <taxon>Pterygota</taxon>
        <taxon>Neoptera</taxon>
        <taxon>Endopterygota</taxon>
        <taxon>Diptera</taxon>
        <taxon>Nematocera</taxon>
        <taxon>Culicoidea</taxon>
        <taxon>Culicidae</taxon>
        <taxon>Anophelinae</taxon>
        <taxon>Anopheles</taxon>
    </lineage>
</organism>
<dbReference type="AlphaFoldDB" id="A0A2M4DPP2"/>
<dbReference type="EMBL" id="GGFL01015344">
    <property type="protein sequence ID" value="MBW79522.1"/>
    <property type="molecule type" value="Transcribed_RNA"/>
</dbReference>
<sequence>MVHFILGMLVDAAAAGTVLGEVHFESFSHHLRLVINVLCSRKIGRLHRSTIRVIFAANYTRLSTRDSQLDYDFKSRFCL</sequence>
<keyword evidence="1" id="KW-0732">Signal</keyword>
<proteinExistence type="predicted"/>
<reference evidence="2" key="1">
    <citation type="submission" date="2018-01" db="EMBL/GenBank/DDBJ databases">
        <title>An insight into the sialome of Amazonian anophelines.</title>
        <authorList>
            <person name="Ribeiro J.M."/>
            <person name="Scarpassa V."/>
            <person name="Calvo E."/>
        </authorList>
    </citation>
    <scope>NUCLEOTIDE SEQUENCE</scope>
</reference>
<protein>
    <submittedName>
        <fullName evidence="2">Putative secreted protein</fullName>
    </submittedName>
</protein>
<name>A0A2M4DPP2_ANODA</name>
<evidence type="ECO:0000256" key="1">
    <source>
        <dbReference type="SAM" id="SignalP"/>
    </source>
</evidence>
<feature type="signal peptide" evidence="1">
    <location>
        <begin position="1"/>
        <end position="20"/>
    </location>
</feature>
<accession>A0A2M4DPP2</accession>
<feature type="chain" id="PRO_5014895561" evidence="1">
    <location>
        <begin position="21"/>
        <end position="79"/>
    </location>
</feature>
<evidence type="ECO:0000313" key="2">
    <source>
        <dbReference type="EMBL" id="MBW79522.1"/>
    </source>
</evidence>